<dbReference type="PROSITE" id="PS00010">
    <property type="entry name" value="ASX_HYDROXYL"/>
    <property type="match status" value="5"/>
</dbReference>
<dbReference type="SUPFAM" id="SSF57581">
    <property type="entry name" value="TB module/8-cys domain"/>
    <property type="match status" value="3"/>
</dbReference>
<evidence type="ECO:0000256" key="4">
    <source>
        <dbReference type="ARBA" id="ARBA00022729"/>
    </source>
</evidence>
<dbReference type="Gene3D" id="3.90.290.10">
    <property type="entry name" value="TGF-beta binding (TB) domain"/>
    <property type="match status" value="3"/>
</dbReference>
<dbReference type="Proteomes" id="UP001434883">
    <property type="component" value="Unassembled WGS sequence"/>
</dbReference>
<keyword evidence="3 8" id="KW-0245">EGF-like domain</keyword>
<dbReference type="InterPro" id="IPR001881">
    <property type="entry name" value="EGF-like_Ca-bd_dom"/>
</dbReference>
<dbReference type="PROSITE" id="PS51364">
    <property type="entry name" value="TB"/>
    <property type="match status" value="3"/>
</dbReference>
<dbReference type="InterPro" id="IPR036773">
    <property type="entry name" value="TB_dom_sf"/>
</dbReference>
<evidence type="ECO:0000256" key="6">
    <source>
        <dbReference type="ARBA" id="ARBA00023157"/>
    </source>
</evidence>
<feature type="domain" description="TB" evidence="10">
    <location>
        <begin position="272"/>
        <end position="324"/>
    </location>
</feature>
<evidence type="ECO:0000313" key="11">
    <source>
        <dbReference type="EMBL" id="MEQ2193535.1"/>
    </source>
</evidence>
<dbReference type="SMART" id="SM00179">
    <property type="entry name" value="EGF_CA"/>
    <property type="match status" value="5"/>
</dbReference>
<evidence type="ECO:0000256" key="3">
    <source>
        <dbReference type="ARBA" id="ARBA00022536"/>
    </source>
</evidence>
<feature type="domain" description="EGF-like" evidence="9">
    <location>
        <begin position="171"/>
        <end position="213"/>
    </location>
</feature>
<feature type="domain" description="EGF-like" evidence="9">
    <location>
        <begin position="226"/>
        <end position="267"/>
    </location>
</feature>
<comment type="caution">
    <text evidence="11">The sequence shown here is derived from an EMBL/GenBank/DDBJ whole genome shotgun (WGS) entry which is preliminary data.</text>
</comment>
<dbReference type="SUPFAM" id="SSF57196">
    <property type="entry name" value="EGF/Laminin"/>
    <property type="match status" value="5"/>
</dbReference>
<reference evidence="11 12" key="1">
    <citation type="submission" date="2021-06" db="EMBL/GenBank/DDBJ databases">
        <authorList>
            <person name="Palmer J.M."/>
        </authorList>
    </citation>
    <scope>NUCLEOTIDE SEQUENCE [LARGE SCALE GENOMIC DNA]</scope>
    <source>
        <strain evidence="11 12">XC_2019</strain>
        <tissue evidence="11">Muscle</tissue>
    </source>
</reference>
<keyword evidence="2" id="KW-0964">Secreted</keyword>
<gene>
    <name evidence="11" type="ORF">XENOCAPTIV_002402</name>
</gene>
<feature type="domain" description="TB" evidence="10">
    <location>
        <begin position="344"/>
        <end position="397"/>
    </location>
</feature>
<comment type="subcellular location">
    <subcellularLocation>
        <location evidence="1">Secreted</location>
    </subcellularLocation>
</comment>
<dbReference type="PROSITE" id="PS01186">
    <property type="entry name" value="EGF_2"/>
    <property type="match status" value="2"/>
</dbReference>
<evidence type="ECO:0000259" key="9">
    <source>
        <dbReference type="PROSITE" id="PS50026"/>
    </source>
</evidence>
<dbReference type="PANTHER" id="PTHR47333:SF4">
    <property type="entry name" value="EGF-LIKE DOMAIN-CONTAINING PROTEIN"/>
    <property type="match status" value="1"/>
</dbReference>
<name>A0ABV0QCN3_9TELE</name>
<keyword evidence="5" id="KW-0677">Repeat</keyword>
<feature type="domain" description="EGF-like" evidence="9">
    <location>
        <begin position="409"/>
        <end position="445"/>
    </location>
</feature>
<keyword evidence="7" id="KW-0325">Glycoprotein</keyword>
<dbReference type="InterPro" id="IPR000742">
    <property type="entry name" value="EGF"/>
</dbReference>
<feature type="domain" description="EGF-like" evidence="9">
    <location>
        <begin position="30"/>
        <end position="70"/>
    </location>
</feature>
<dbReference type="InterPro" id="IPR018097">
    <property type="entry name" value="EGF_Ca-bd_CS"/>
</dbReference>
<dbReference type="InterPro" id="IPR017878">
    <property type="entry name" value="TB_dom"/>
</dbReference>
<dbReference type="PROSITE" id="PS50026">
    <property type="entry name" value="EGF_3"/>
    <property type="match status" value="5"/>
</dbReference>
<dbReference type="Gene3D" id="2.10.25.10">
    <property type="entry name" value="Laminin"/>
    <property type="match status" value="5"/>
</dbReference>
<evidence type="ECO:0000256" key="2">
    <source>
        <dbReference type="ARBA" id="ARBA00022525"/>
    </source>
</evidence>
<evidence type="ECO:0000256" key="7">
    <source>
        <dbReference type="ARBA" id="ARBA00023180"/>
    </source>
</evidence>
<organism evidence="11 12">
    <name type="scientific">Xenoophorus captivus</name>
    <dbReference type="NCBI Taxonomy" id="1517983"/>
    <lineage>
        <taxon>Eukaryota</taxon>
        <taxon>Metazoa</taxon>
        <taxon>Chordata</taxon>
        <taxon>Craniata</taxon>
        <taxon>Vertebrata</taxon>
        <taxon>Euteleostomi</taxon>
        <taxon>Actinopterygii</taxon>
        <taxon>Neopterygii</taxon>
        <taxon>Teleostei</taxon>
        <taxon>Neoteleostei</taxon>
        <taxon>Acanthomorphata</taxon>
        <taxon>Ovalentaria</taxon>
        <taxon>Atherinomorphae</taxon>
        <taxon>Cyprinodontiformes</taxon>
        <taxon>Goodeidae</taxon>
        <taxon>Xenoophorus</taxon>
    </lineage>
</organism>
<keyword evidence="4" id="KW-0732">Signal</keyword>
<evidence type="ECO:0000256" key="5">
    <source>
        <dbReference type="ARBA" id="ARBA00022737"/>
    </source>
</evidence>
<dbReference type="Pfam" id="PF07645">
    <property type="entry name" value="EGF_CA"/>
    <property type="match status" value="5"/>
</dbReference>
<evidence type="ECO:0000256" key="1">
    <source>
        <dbReference type="ARBA" id="ARBA00004613"/>
    </source>
</evidence>
<proteinExistence type="predicted"/>
<dbReference type="InterPro" id="IPR000152">
    <property type="entry name" value="EGF-type_Asp/Asn_hydroxyl_site"/>
</dbReference>
<keyword evidence="6" id="KW-1015">Disulfide bond</keyword>
<evidence type="ECO:0000259" key="10">
    <source>
        <dbReference type="PROSITE" id="PS51364"/>
    </source>
</evidence>
<comment type="caution">
    <text evidence="8">Lacks conserved residue(s) required for the propagation of feature annotation.</text>
</comment>
<evidence type="ECO:0000256" key="8">
    <source>
        <dbReference type="PROSITE-ProRule" id="PRU00076"/>
    </source>
</evidence>
<evidence type="ECO:0000313" key="12">
    <source>
        <dbReference type="Proteomes" id="UP001434883"/>
    </source>
</evidence>
<dbReference type="Pfam" id="PF00683">
    <property type="entry name" value="TB"/>
    <property type="match status" value="3"/>
</dbReference>
<accession>A0ABV0QCN3</accession>
<sequence>MKGIYWYNSLNTLDLPCDVLVFSCTLSPSDIDECLTPGICMNGRCINNEGSFRCECPPGLAVDVDGRVCVDTHMRTTCYAEFQAVCSGGIGITTDGRACSRGFARMKGLVCEDTRSEQCYKKWHEDECGEPLPGRYRVDMCCCSVGAAWGVDCEECPKEGMPEFNTICPRDIDECRISPDLCGHGTCVNTPGSFECECFEGYESGFMMMKNCMGYVLSNDASVCEDMDECADNVNLCENGQCLNAPGVYRCECEMGFTPTEDSKACEDMRKSVCYRNFNDTCENELSFNMTKKMCCCAYNVGKAWNKPCEPCPTPATTAFNTLCPYGHGALPGLGDTREDNRKGFCYTEVLKTMCQQSSTNRNTVTKSECCCNAGRGWGSQCELCPLPGTVQYKKMCPLGPGYTTDGRDLDECSTKQHNCQFLCVNTIGGFSCKCPAGFTQHQTACIDNNECTGQNSVCGSRASCVNTPGSFNCECSKGFSLDTTGLECEGFPGQLGDGDEDDSLSPEACYECKINGGGKNGRHRRSPDENELNQEPAVSMASVDTQTSIPMNLSLASLLNKEPLLELLPALEPLEHHVRYIITHGNTDEHFRLVERRDGKSVLRLGKRLPPPGSYRLEITSLPMFGPRRLHQLEEQHDYDYLQGEIGDALRIKLNIHLH</sequence>
<feature type="domain" description="TB" evidence="10">
    <location>
        <begin position="117"/>
        <end position="168"/>
    </location>
</feature>
<dbReference type="EMBL" id="JAHRIN010008527">
    <property type="protein sequence ID" value="MEQ2193535.1"/>
    <property type="molecule type" value="Genomic_DNA"/>
</dbReference>
<dbReference type="PROSITE" id="PS01187">
    <property type="entry name" value="EGF_CA"/>
    <property type="match status" value="3"/>
</dbReference>
<dbReference type="PANTHER" id="PTHR47333">
    <property type="entry name" value="VON WILLEBRAND FACTOR C AND EGF DOMAIN-CONTAINING PROTEIN"/>
    <property type="match status" value="1"/>
</dbReference>
<dbReference type="InterPro" id="IPR049883">
    <property type="entry name" value="NOTCH1_EGF-like"/>
</dbReference>
<protein>
    <recommendedName>
        <fullName evidence="13">Fibrillin 2b</fullName>
    </recommendedName>
</protein>
<keyword evidence="12" id="KW-1185">Reference proteome</keyword>
<dbReference type="CDD" id="cd00054">
    <property type="entry name" value="EGF_CA"/>
    <property type="match status" value="4"/>
</dbReference>
<feature type="domain" description="EGF-like" evidence="9">
    <location>
        <begin position="448"/>
        <end position="490"/>
    </location>
</feature>
<evidence type="ECO:0008006" key="13">
    <source>
        <dbReference type="Google" id="ProtNLM"/>
    </source>
</evidence>
<dbReference type="SMART" id="SM00181">
    <property type="entry name" value="EGF"/>
    <property type="match status" value="5"/>
</dbReference>
<dbReference type="InterPro" id="IPR052080">
    <property type="entry name" value="vWF_C/EGF_Fibrillin"/>
</dbReference>